<dbReference type="EMBL" id="JAKOGI010000527">
    <property type="protein sequence ID" value="KAJ8433616.1"/>
    <property type="molecule type" value="Genomic_DNA"/>
</dbReference>
<proteinExistence type="predicted"/>
<protein>
    <submittedName>
        <fullName evidence="1">Uncharacterized protein</fullName>
    </submittedName>
</protein>
<comment type="caution">
    <text evidence="1">The sequence shown here is derived from an EMBL/GenBank/DDBJ whole genome shotgun (WGS) entry which is preliminary data.</text>
</comment>
<sequence>MEKNSKETFMNGDHFFRILKSLVDVNQTVKVDFRGKRYKDQWFPTIIHWITDAVEQRNKDEKEFPREHRRGETDLQEEFVSVAQENQKHIEPAASTHGPPPAPQPLCSECGNEREPPMAWPNDPIERIHIVFSSPIKRTHIIRNSLAYNDEQVFLGEYEGQRTSMHTIANIAL</sequence>
<keyword evidence="2" id="KW-1185">Reference proteome</keyword>
<evidence type="ECO:0000313" key="1">
    <source>
        <dbReference type="EMBL" id="KAJ8433616.1"/>
    </source>
</evidence>
<dbReference type="Proteomes" id="UP001153076">
    <property type="component" value="Unassembled WGS sequence"/>
</dbReference>
<evidence type="ECO:0000313" key="2">
    <source>
        <dbReference type="Proteomes" id="UP001153076"/>
    </source>
</evidence>
<name>A0A9Q1JY80_9CARY</name>
<gene>
    <name evidence="1" type="ORF">Cgig2_023555</name>
</gene>
<dbReference type="AlphaFoldDB" id="A0A9Q1JY80"/>
<reference evidence="1" key="1">
    <citation type="submission" date="2022-04" db="EMBL/GenBank/DDBJ databases">
        <title>Carnegiea gigantea Genome sequencing and assembly v2.</title>
        <authorList>
            <person name="Copetti D."/>
            <person name="Sanderson M.J."/>
            <person name="Burquez A."/>
            <person name="Wojciechowski M.F."/>
        </authorList>
    </citation>
    <scope>NUCLEOTIDE SEQUENCE</scope>
    <source>
        <strain evidence="1">SGP5-SGP5p</strain>
        <tissue evidence="1">Aerial part</tissue>
    </source>
</reference>
<organism evidence="1 2">
    <name type="scientific">Carnegiea gigantea</name>
    <dbReference type="NCBI Taxonomy" id="171969"/>
    <lineage>
        <taxon>Eukaryota</taxon>
        <taxon>Viridiplantae</taxon>
        <taxon>Streptophyta</taxon>
        <taxon>Embryophyta</taxon>
        <taxon>Tracheophyta</taxon>
        <taxon>Spermatophyta</taxon>
        <taxon>Magnoliopsida</taxon>
        <taxon>eudicotyledons</taxon>
        <taxon>Gunneridae</taxon>
        <taxon>Pentapetalae</taxon>
        <taxon>Caryophyllales</taxon>
        <taxon>Cactineae</taxon>
        <taxon>Cactaceae</taxon>
        <taxon>Cactoideae</taxon>
        <taxon>Echinocereeae</taxon>
        <taxon>Carnegiea</taxon>
    </lineage>
</organism>
<accession>A0A9Q1JY80</accession>